<keyword evidence="2" id="KW-0378">Hydrolase</keyword>
<dbReference type="InterPro" id="IPR011335">
    <property type="entry name" value="Restrct_endonuc-II-like"/>
</dbReference>
<keyword evidence="2" id="KW-0540">Nuclease</keyword>
<dbReference type="OrthoDB" id="3197230at2"/>
<dbReference type="Proteomes" id="UP000243077">
    <property type="component" value="Chromosome"/>
</dbReference>
<dbReference type="InterPro" id="IPR019080">
    <property type="entry name" value="YqaJ_viral_recombinase"/>
</dbReference>
<evidence type="ECO:0000313" key="2">
    <source>
        <dbReference type="EMBL" id="AVG23099.1"/>
    </source>
</evidence>
<dbReference type="InterPro" id="IPR051703">
    <property type="entry name" value="NF-kappa-B_Signaling_Reg"/>
</dbReference>
<dbReference type="SUPFAM" id="SSF52980">
    <property type="entry name" value="Restriction endonuclease-like"/>
    <property type="match status" value="1"/>
</dbReference>
<dbReference type="PANTHER" id="PTHR46609:SF6">
    <property type="entry name" value="EXONUCLEASE, PHAGE-TYPE_RECB, C-TERMINAL DOMAIN-CONTAINING PROTEIN-RELATED"/>
    <property type="match status" value="1"/>
</dbReference>
<keyword evidence="3" id="KW-1185">Reference proteome</keyword>
<proteinExistence type="predicted"/>
<organism evidence="2 3">
    <name type="scientific">Pontimonas salivibrio</name>
    <dbReference type="NCBI Taxonomy" id="1159327"/>
    <lineage>
        <taxon>Bacteria</taxon>
        <taxon>Bacillati</taxon>
        <taxon>Actinomycetota</taxon>
        <taxon>Actinomycetes</taxon>
        <taxon>Micrococcales</taxon>
        <taxon>Microbacteriaceae</taxon>
        <taxon>Pontimonas</taxon>
    </lineage>
</organism>
<dbReference type="Gene3D" id="3.90.320.10">
    <property type="match status" value="1"/>
</dbReference>
<feature type="domain" description="YqaJ viral recombinase" evidence="1">
    <location>
        <begin position="16"/>
        <end position="143"/>
    </location>
</feature>
<dbReference type="AlphaFoldDB" id="A0A2L2BN54"/>
<gene>
    <name evidence="2" type="ORF">C3B54_1192</name>
</gene>
<accession>A0A2L2BN54</accession>
<keyword evidence="2" id="KW-0255">Endonuclease</keyword>
<name>A0A2L2BN54_9MICO</name>
<dbReference type="KEGG" id="psai:C3B54_1192"/>
<reference evidence="2 3" key="1">
    <citation type="submission" date="2018-02" db="EMBL/GenBank/DDBJ databases">
        <title>Complete genome of the streamlined marine actinobacterium Pontimonas salivibrio CL-TW6 adapted to coastal planktonic lifestype.</title>
        <authorList>
            <person name="Cho B.C."/>
            <person name="Hardies S.C."/>
            <person name="Jang G.I."/>
            <person name="Hwang C.Y."/>
        </authorList>
    </citation>
    <scope>NUCLEOTIDE SEQUENCE [LARGE SCALE GENOMIC DNA]</scope>
    <source>
        <strain evidence="2 3">CL-TW6</strain>
    </source>
</reference>
<evidence type="ECO:0000259" key="1">
    <source>
        <dbReference type="Pfam" id="PF09588"/>
    </source>
</evidence>
<evidence type="ECO:0000313" key="3">
    <source>
        <dbReference type="Proteomes" id="UP000243077"/>
    </source>
</evidence>
<dbReference type="EMBL" id="CP026923">
    <property type="protein sequence ID" value="AVG23099.1"/>
    <property type="molecule type" value="Genomic_DNA"/>
</dbReference>
<protein>
    <submittedName>
        <fullName evidence="2">Endonuclease</fullName>
    </submittedName>
</protein>
<dbReference type="Pfam" id="PF09588">
    <property type="entry name" value="YqaJ"/>
    <property type="match status" value="1"/>
</dbReference>
<dbReference type="PANTHER" id="PTHR46609">
    <property type="entry name" value="EXONUCLEASE, PHAGE-TYPE/RECB, C-TERMINAL DOMAIN-CONTAINING PROTEIN"/>
    <property type="match status" value="1"/>
</dbReference>
<dbReference type="GO" id="GO:0004519">
    <property type="term" value="F:endonuclease activity"/>
    <property type="evidence" value="ECO:0007669"/>
    <property type="project" value="UniProtKB-KW"/>
</dbReference>
<dbReference type="RefSeq" id="WP_104912759.1">
    <property type="nucleotide sequence ID" value="NZ_CP026923.1"/>
</dbReference>
<sequence length="197" mass="22906">MIEQERFLVPSSQREKWLEVRQQGVTATAVSKAVTPDGYREVLEQLRKPTDIPDNDYMRFGREQEGPIIEKLQSLVDIQPNDWLISRDTGEKKWMMATPDGLSSNHDVIAEVKTTGRDWERWAKVPGNYHRQVQWQLFVTGAEVCIFAWMLRVKRGSVMEPAWPGPKFLEVTRDEVLIERLQETAHRLYADLLAIRS</sequence>
<dbReference type="InterPro" id="IPR011604">
    <property type="entry name" value="PDDEXK-like_dom_sf"/>
</dbReference>